<protein>
    <recommendedName>
        <fullName evidence="4">Helicase ATP-binding domain-containing protein</fullName>
    </recommendedName>
</protein>
<dbReference type="Gene3D" id="3.40.50.300">
    <property type="entry name" value="P-loop containing nucleotide triphosphate hydrolases"/>
    <property type="match status" value="2"/>
</dbReference>
<dbReference type="GO" id="GO:0005524">
    <property type="term" value="F:ATP binding"/>
    <property type="evidence" value="ECO:0007669"/>
    <property type="project" value="InterPro"/>
</dbReference>
<evidence type="ECO:0000313" key="3">
    <source>
        <dbReference type="EMBL" id="QHT26088.1"/>
    </source>
</evidence>
<dbReference type="InterPro" id="IPR027417">
    <property type="entry name" value="P-loop_NTPase"/>
</dbReference>
<dbReference type="Pfam" id="PF04851">
    <property type="entry name" value="ResIII"/>
    <property type="match status" value="1"/>
</dbReference>
<dbReference type="PROSITE" id="PS51192">
    <property type="entry name" value="HELICASE_ATP_BIND_1"/>
    <property type="match status" value="1"/>
</dbReference>
<reference evidence="3" key="1">
    <citation type="journal article" date="2020" name="Nature">
        <title>Giant virus diversity and host interactions through global metagenomics.</title>
        <authorList>
            <person name="Schulz F."/>
            <person name="Roux S."/>
            <person name="Paez-Espino D."/>
            <person name="Jungbluth S."/>
            <person name="Walsh D.A."/>
            <person name="Denef V.J."/>
            <person name="McMahon K.D."/>
            <person name="Konstantinidis K.T."/>
            <person name="Eloe-Fadrosh E.A."/>
            <person name="Kyrpides N.C."/>
            <person name="Woyke T."/>
        </authorList>
    </citation>
    <scope>NUCLEOTIDE SEQUENCE</scope>
    <source>
        <strain evidence="3">GVMAG-M-3300023179-27</strain>
    </source>
</reference>
<dbReference type="GO" id="GO:0016787">
    <property type="term" value="F:hydrolase activity"/>
    <property type="evidence" value="ECO:0007669"/>
    <property type="project" value="InterPro"/>
</dbReference>
<dbReference type="GO" id="GO:0003677">
    <property type="term" value="F:DNA binding"/>
    <property type="evidence" value="ECO:0007669"/>
    <property type="project" value="InterPro"/>
</dbReference>
<accession>A0A6C0EB51</accession>
<dbReference type="EMBL" id="MN739778">
    <property type="protein sequence ID" value="QHT26088.1"/>
    <property type="molecule type" value="Genomic_DNA"/>
</dbReference>
<organism evidence="3">
    <name type="scientific">viral metagenome</name>
    <dbReference type="NCBI Taxonomy" id="1070528"/>
    <lineage>
        <taxon>unclassified sequences</taxon>
        <taxon>metagenomes</taxon>
        <taxon>organismal metagenomes</taxon>
    </lineage>
</organism>
<feature type="domain" description="Helicase ATP-binding" evidence="1">
    <location>
        <begin position="55"/>
        <end position="203"/>
    </location>
</feature>
<evidence type="ECO:0008006" key="4">
    <source>
        <dbReference type="Google" id="ProtNLM"/>
    </source>
</evidence>
<dbReference type="InterPro" id="IPR006935">
    <property type="entry name" value="Helicase/UvrB_N"/>
</dbReference>
<dbReference type="SMART" id="SM00490">
    <property type="entry name" value="HELICc"/>
    <property type="match status" value="1"/>
</dbReference>
<dbReference type="PANTHER" id="PTHR10799">
    <property type="entry name" value="SNF2/RAD54 HELICASE FAMILY"/>
    <property type="match status" value="1"/>
</dbReference>
<dbReference type="SUPFAM" id="SSF52540">
    <property type="entry name" value="P-loop containing nucleoside triphosphate hydrolases"/>
    <property type="match status" value="2"/>
</dbReference>
<proteinExistence type="predicted"/>
<dbReference type="Pfam" id="PF00271">
    <property type="entry name" value="Helicase_C"/>
    <property type="match status" value="1"/>
</dbReference>
<dbReference type="InterPro" id="IPR014001">
    <property type="entry name" value="Helicase_ATP-bd"/>
</dbReference>
<sequence length="459" mass="53138">MSTKLSNADYKLEKRINDMFDSSFYDDDFMKSIALKPEVEKKIIDYQILHVMNIVTSLNKHNIAIDSSSTGTGKTYTTIAVCKQLNLKPFIICPKSVIGQWKNVCKHFDVVPELIVNYETLKSKKQTVTKYLTIKDDEYKWSFRNNNIILIFDEVHKCKHIDSQNAKLLLSAKNKVKMLLLSATLCDKNDDFLLYGYILNLYSKFRSGKQWIQQKIREYEQMIGKKKGNALSKFLYPEYGSQMSIADISNYPLNKISAECYDLDTKILKKINNYYQELKDNNDKDCELGIKTKLRMKIEKYKLPIIYDLAMKYLEQNKSVVIFVNFVESLKKLEEKFADVKYSKLCGDQKQKQRDDAINKFQENKVRLMLSMIQVGGASISLHDVDGNFPRVSIISPSFSSIELIQTLGRVCRSGSSSPCLQRIVFCSDTYEEQICKVINDKINFINNLTDDDLEVKRI</sequence>
<dbReference type="InterPro" id="IPR001650">
    <property type="entry name" value="Helicase_C-like"/>
</dbReference>
<dbReference type="AlphaFoldDB" id="A0A6C0EB51"/>
<name>A0A6C0EB51_9ZZZZ</name>
<dbReference type="PROSITE" id="PS51194">
    <property type="entry name" value="HELICASE_CTER"/>
    <property type="match status" value="1"/>
</dbReference>
<feature type="domain" description="Helicase C-terminal" evidence="2">
    <location>
        <begin position="305"/>
        <end position="455"/>
    </location>
</feature>
<dbReference type="SMART" id="SM00487">
    <property type="entry name" value="DEXDc"/>
    <property type="match status" value="1"/>
</dbReference>
<evidence type="ECO:0000259" key="2">
    <source>
        <dbReference type="PROSITE" id="PS51194"/>
    </source>
</evidence>
<evidence type="ECO:0000259" key="1">
    <source>
        <dbReference type="PROSITE" id="PS51192"/>
    </source>
</evidence>